<dbReference type="InterPro" id="IPR046342">
    <property type="entry name" value="CBS_dom_sf"/>
</dbReference>
<dbReference type="SUPFAM" id="SSF54631">
    <property type="entry name" value="CBS-domain pair"/>
    <property type="match status" value="1"/>
</dbReference>
<protein>
    <submittedName>
        <fullName evidence="1">Uncharacterized protein</fullName>
    </submittedName>
</protein>
<organism evidence="1 2">
    <name type="scientific">Tessaracoccus lapidicaptus</name>
    <dbReference type="NCBI Taxonomy" id="1427523"/>
    <lineage>
        <taxon>Bacteria</taxon>
        <taxon>Bacillati</taxon>
        <taxon>Actinomycetota</taxon>
        <taxon>Actinomycetes</taxon>
        <taxon>Propionibacteriales</taxon>
        <taxon>Propionibacteriaceae</taxon>
        <taxon>Tessaracoccus</taxon>
    </lineage>
</organism>
<evidence type="ECO:0000313" key="1">
    <source>
        <dbReference type="EMBL" id="OCL36715.1"/>
    </source>
</evidence>
<comment type="caution">
    <text evidence="1">The sequence shown here is derived from an EMBL/GenBank/DDBJ whole genome shotgun (WGS) entry which is preliminary data.</text>
</comment>
<keyword evidence="2" id="KW-1185">Reference proteome</keyword>
<sequence length="84" mass="8462">MRSTTTPLVAGSAGVAPGGPFLRPLATIAKDAPLEAAVAAMQAGGTHFALVVDGEETIGAAILEDVVERAIGEVRDVAQLPRTP</sequence>
<dbReference type="Proteomes" id="UP000093501">
    <property type="component" value="Unassembled WGS sequence"/>
</dbReference>
<name>A0A1C0ARA2_9ACTN</name>
<dbReference type="Gene3D" id="3.10.580.10">
    <property type="entry name" value="CBS-domain"/>
    <property type="match status" value="1"/>
</dbReference>
<gene>
    <name evidence="1" type="ORF">BCR15_13890</name>
</gene>
<proteinExistence type="predicted"/>
<dbReference type="AlphaFoldDB" id="A0A1C0ARA2"/>
<dbReference type="RefSeq" id="WP_076062268.1">
    <property type="nucleotide sequence ID" value="NZ_LR214441.1"/>
</dbReference>
<accession>A0A1C0ARA2</accession>
<evidence type="ECO:0000313" key="2">
    <source>
        <dbReference type="Proteomes" id="UP000093501"/>
    </source>
</evidence>
<dbReference type="EMBL" id="MBQD01000008">
    <property type="protein sequence ID" value="OCL36715.1"/>
    <property type="molecule type" value="Genomic_DNA"/>
</dbReference>
<reference evidence="2" key="1">
    <citation type="submission" date="2016-07" db="EMBL/GenBank/DDBJ databases">
        <authorList>
            <person name="Florea S."/>
            <person name="Webb J.S."/>
            <person name="Jaromczyk J."/>
            <person name="Schardl C.L."/>
        </authorList>
    </citation>
    <scope>NUCLEOTIDE SEQUENCE [LARGE SCALE GENOMIC DNA]</scope>
    <source>
        <strain evidence="2">IPBSL-7</strain>
    </source>
</reference>